<dbReference type="CDD" id="cd22275">
    <property type="entry name" value="DPBB_EXPB_N"/>
    <property type="match status" value="1"/>
</dbReference>
<evidence type="ECO:0000313" key="8">
    <source>
        <dbReference type="EMBL" id="GJN30021.1"/>
    </source>
</evidence>
<dbReference type="InterPro" id="IPR005795">
    <property type="entry name" value="LolPI"/>
</dbReference>
<keyword evidence="4" id="KW-0325">Glycoprotein</keyword>
<organism evidence="8 9">
    <name type="scientific">Eleusine coracana subsp. coracana</name>
    <dbReference type="NCBI Taxonomy" id="191504"/>
    <lineage>
        <taxon>Eukaryota</taxon>
        <taxon>Viridiplantae</taxon>
        <taxon>Streptophyta</taxon>
        <taxon>Embryophyta</taxon>
        <taxon>Tracheophyta</taxon>
        <taxon>Spermatophyta</taxon>
        <taxon>Magnoliopsida</taxon>
        <taxon>Liliopsida</taxon>
        <taxon>Poales</taxon>
        <taxon>Poaceae</taxon>
        <taxon>PACMAD clade</taxon>
        <taxon>Chloridoideae</taxon>
        <taxon>Cynodonteae</taxon>
        <taxon>Eleusininae</taxon>
        <taxon>Eleusine</taxon>
    </lineage>
</organism>
<dbReference type="EMBL" id="BQKI01000082">
    <property type="protein sequence ID" value="GJN30021.1"/>
    <property type="molecule type" value="Genomic_DNA"/>
</dbReference>
<dbReference type="GO" id="GO:0005576">
    <property type="term" value="C:extracellular region"/>
    <property type="evidence" value="ECO:0007669"/>
    <property type="project" value="UniProtKB-SubCell"/>
</dbReference>
<keyword evidence="9" id="KW-1185">Reference proteome</keyword>
<dbReference type="Proteomes" id="UP001054889">
    <property type="component" value="Unassembled WGS sequence"/>
</dbReference>
<comment type="caution">
    <text evidence="8">The sequence shown here is derived from an EMBL/GenBank/DDBJ whole genome shotgun (WGS) entry which is preliminary data.</text>
</comment>
<dbReference type="InterPro" id="IPR036749">
    <property type="entry name" value="Expansin_CBD_sf"/>
</dbReference>
<sequence>MHRKSTEQQQGRRIREMANHHLVSLVALILAALVGGAFCAIGDKPGPNITASYGTKWQEAKATWYGSNPRGAAPDDHGGACGYKDVDKPPFDGMTACGNEPIFKDGLGCGSCYEIKCKEPVECSDKPIIVKITDKNYEHIAAYHFDLSGKAFGSMAKKGQEDKLRKAGELTLQFRRVKCKYPAGTKITFHVEKGSNEMYLALLVKFVAGDGDIVAVDIKPKGSDEFLPMKTSWGAIWRIDPKKPLKGPFSIRLTSEGGAHLVQDDVIPADWKPNTVYTSKLQF</sequence>
<proteinExistence type="inferred from homology"/>
<reference evidence="8" key="2">
    <citation type="submission" date="2021-12" db="EMBL/GenBank/DDBJ databases">
        <title>Resequencing data analysis of finger millet.</title>
        <authorList>
            <person name="Hatakeyama M."/>
            <person name="Aluri S."/>
            <person name="Balachadran M.T."/>
            <person name="Sivarajan S.R."/>
            <person name="Poveda L."/>
            <person name="Shimizu-Inatsugi R."/>
            <person name="Schlapbach R."/>
            <person name="Sreeman S.M."/>
            <person name="Shimizu K.K."/>
        </authorList>
    </citation>
    <scope>NUCLEOTIDE SEQUENCE</scope>
</reference>
<keyword evidence="3" id="KW-0964">Secreted</keyword>
<feature type="domain" description="Expansin-like CBD" evidence="7">
    <location>
        <begin position="198"/>
        <end position="279"/>
    </location>
</feature>
<accession>A0AAV5F520</accession>
<dbReference type="InterPro" id="IPR007118">
    <property type="entry name" value="Expan_Lol_pI"/>
</dbReference>
<dbReference type="PROSITE" id="PS50842">
    <property type="entry name" value="EXPANSIN_EG45"/>
    <property type="match status" value="1"/>
</dbReference>
<dbReference type="SUPFAM" id="SSF50685">
    <property type="entry name" value="Barwin-like endoglucanases"/>
    <property type="match status" value="1"/>
</dbReference>
<dbReference type="InterPro" id="IPR036908">
    <property type="entry name" value="RlpA-like_sf"/>
</dbReference>
<dbReference type="Pfam" id="PF01357">
    <property type="entry name" value="Expansin_C"/>
    <property type="match status" value="1"/>
</dbReference>
<dbReference type="PANTHER" id="PTHR31692:SF21">
    <property type="entry name" value="EXPANSIN-B1"/>
    <property type="match status" value="1"/>
</dbReference>
<dbReference type="InterPro" id="IPR007112">
    <property type="entry name" value="Expansin/allergen_DPBB_dom"/>
</dbReference>
<dbReference type="SUPFAM" id="SSF49590">
    <property type="entry name" value="PHL pollen allergen"/>
    <property type="match status" value="1"/>
</dbReference>
<dbReference type="AlphaFoldDB" id="A0AAV5F520"/>
<gene>
    <name evidence="8" type="primary">gb18295</name>
    <name evidence="8" type="ORF">PR202_gb18295</name>
</gene>
<dbReference type="PROSITE" id="PS50843">
    <property type="entry name" value="EXPANSIN_CBD"/>
    <property type="match status" value="1"/>
</dbReference>
<dbReference type="PRINTS" id="PR01225">
    <property type="entry name" value="EXPANSNFAMLY"/>
</dbReference>
<feature type="signal peptide" evidence="5">
    <location>
        <begin position="1"/>
        <end position="39"/>
    </location>
</feature>
<dbReference type="Gene3D" id="2.60.40.760">
    <property type="entry name" value="Expansin, cellulose-binding-like domain"/>
    <property type="match status" value="1"/>
</dbReference>
<evidence type="ECO:0000256" key="2">
    <source>
        <dbReference type="ARBA" id="ARBA00005650"/>
    </source>
</evidence>
<protein>
    <submittedName>
        <fullName evidence="8">Uncharacterized protein</fullName>
    </submittedName>
</protein>
<dbReference type="PANTHER" id="PTHR31692">
    <property type="entry name" value="EXPANSIN-B3"/>
    <property type="match status" value="1"/>
</dbReference>
<evidence type="ECO:0000256" key="5">
    <source>
        <dbReference type="SAM" id="SignalP"/>
    </source>
</evidence>
<evidence type="ECO:0000259" key="6">
    <source>
        <dbReference type="PROSITE" id="PS50842"/>
    </source>
</evidence>
<dbReference type="PRINTS" id="PR00829">
    <property type="entry name" value="LOLP1ALLERGN"/>
</dbReference>
<dbReference type="InterPro" id="IPR009009">
    <property type="entry name" value="RlpA-like_DPBB"/>
</dbReference>
<dbReference type="InterPro" id="IPR007117">
    <property type="entry name" value="Expansin_CBD"/>
</dbReference>
<feature type="chain" id="PRO_5043808871" evidence="5">
    <location>
        <begin position="40"/>
        <end position="283"/>
    </location>
</feature>
<dbReference type="SMART" id="SM00837">
    <property type="entry name" value="DPBB_1"/>
    <property type="match status" value="1"/>
</dbReference>
<evidence type="ECO:0000256" key="4">
    <source>
        <dbReference type="ARBA" id="ARBA00023180"/>
    </source>
</evidence>
<dbReference type="Pfam" id="PF03330">
    <property type="entry name" value="DPBB_1"/>
    <property type="match status" value="1"/>
</dbReference>
<comment type="similarity">
    <text evidence="2">Belongs to the expansin family. Expansin B subfamily.</text>
</comment>
<name>A0AAV5F520_ELECO</name>
<reference evidence="8" key="1">
    <citation type="journal article" date="2018" name="DNA Res.">
        <title>Multiple hybrid de novo genome assembly of finger millet, an orphan allotetraploid crop.</title>
        <authorList>
            <person name="Hatakeyama M."/>
            <person name="Aluri S."/>
            <person name="Balachadran M.T."/>
            <person name="Sivarajan S.R."/>
            <person name="Patrignani A."/>
            <person name="Gruter S."/>
            <person name="Poveda L."/>
            <person name="Shimizu-Inatsugi R."/>
            <person name="Baeten J."/>
            <person name="Francoijs K.J."/>
            <person name="Nataraja K.N."/>
            <person name="Reddy Y.A.N."/>
            <person name="Phadnis S."/>
            <person name="Ravikumar R.L."/>
            <person name="Schlapbach R."/>
            <person name="Sreeman S.M."/>
            <person name="Shimizu K.K."/>
        </authorList>
    </citation>
    <scope>NUCLEOTIDE SEQUENCE</scope>
</reference>
<evidence type="ECO:0000256" key="1">
    <source>
        <dbReference type="ARBA" id="ARBA00004613"/>
    </source>
</evidence>
<comment type="subcellular location">
    <subcellularLocation>
        <location evidence="1">Secreted</location>
    </subcellularLocation>
</comment>
<feature type="domain" description="Expansin-like EG45" evidence="6">
    <location>
        <begin position="78"/>
        <end position="184"/>
    </location>
</feature>
<evidence type="ECO:0000259" key="7">
    <source>
        <dbReference type="PROSITE" id="PS50843"/>
    </source>
</evidence>
<dbReference type="Gene3D" id="2.40.40.10">
    <property type="entry name" value="RlpA-like domain"/>
    <property type="match status" value="1"/>
</dbReference>
<evidence type="ECO:0000256" key="3">
    <source>
        <dbReference type="ARBA" id="ARBA00022525"/>
    </source>
</evidence>
<keyword evidence="5" id="KW-0732">Signal</keyword>
<evidence type="ECO:0000313" key="9">
    <source>
        <dbReference type="Proteomes" id="UP001054889"/>
    </source>
</evidence>